<dbReference type="PANTHER" id="PTHR12363:SF33">
    <property type="entry name" value="IMPORTIN-13"/>
    <property type="match status" value="1"/>
</dbReference>
<proteinExistence type="inferred from homology"/>
<sequence>MINIDSELLARNVTEFYNATSEIRRMELQKILDQFLETPYAWNVAMSLVTAPNPTNVQFYGAKLLHNTISRHFDIVAENVENISALKDFYIQTLTVGTGSLSHSVINKLSSGLAVLMLKSLPDIWPSPIRDLMLLWSNQLELLLRVIAEIAVEFYRLNVSLDQRNAVKSELNNTEISVIQISQHVLEDVDSSPSIRNAAIECIELWLKLPGAKLETYLGAFDGIFANIGNDFPPLTRILLTIKSIEGLAQMPKLIWQITQFVARDVCPRVQTELNSLLSLNQQHNHSSDGMNELVPLVSAIAEFGHDFMLCILKIVCNNIENQNIVSVFISLCQFFFNVSTLPGTFPIDECLSELGEPWWCSLREHLLMADDGSTWNTGRQQLRNEITKLYLEMLRVIIDKFTYVPDRMKHFDKESLERFEAYRTERNDVSLNAIQLEPEQTVQLLAHSLEHSLDIFDQNRSEAILHLINEAADFINDSHLPPLLSALRKLVPVDIWISRGVSHYDDGFQRYVRTLLTLLQTMDHLLHSSSDGQALLPHIVHTVLSCLSLADCATLKPGIDEMALGTLTAMLKNKESEIRNRIDAMDTIIQKCYEHFSNERRNSNSRLVAMRCVGIALSFKQPEFILTSLNQILAPRLIELDSLASNFTLSGQQQDKVLFELGILSQLVATLEPKYLHADATQMNGSVILPSVVNDSPVRLIIDQTLPLFNKLLSNNNETPSEKLISMLCDVLKSTVHSLYTQSAPLLDTILNFVDVIISAHPRPACELAKSLFLTFHKNRDETTTKLIAHLAKWFADELAFLQQLSTFDAIDAEERVEQLLTLGYYVLKKFWDNLLFVSSTLTTTNQMEAGTLCCAFVRHFCLIIATVLQHSKNPSLVQLGLRSLFHLLTKCNSVDDCPPLSDTIGSVADQLTSAVFVSIRSELVTGNINVVADILHALASKYPNVTRSTVLALSGGDSQRLNALFARPNKFDFRQICATMHQTALLQKDPTI</sequence>
<evidence type="ECO:0000313" key="6">
    <source>
        <dbReference type="EMBL" id="KAL3085103.1"/>
    </source>
</evidence>
<dbReference type="InterPro" id="IPR011989">
    <property type="entry name" value="ARM-like"/>
</dbReference>
<evidence type="ECO:0000259" key="5">
    <source>
        <dbReference type="Pfam" id="PF08389"/>
    </source>
</evidence>
<dbReference type="PANTHER" id="PTHR12363">
    <property type="entry name" value="TRANSPORTIN 3 AND IMPORTIN 13"/>
    <property type="match status" value="1"/>
</dbReference>
<feature type="domain" description="Exportin-1/Importin-beta-like" evidence="5">
    <location>
        <begin position="104"/>
        <end position="208"/>
    </location>
</feature>
<dbReference type="GO" id="GO:0005634">
    <property type="term" value="C:nucleus"/>
    <property type="evidence" value="ECO:0007669"/>
    <property type="project" value="UniProtKB-SubCell"/>
</dbReference>
<protein>
    <recommendedName>
        <fullName evidence="5">Exportin-1/Importin-beta-like domain-containing protein</fullName>
    </recommendedName>
</protein>
<keyword evidence="4" id="KW-0539">Nucleus</keyword>
<evidence type="ECO:0000256" key="1">
    <source>
        <dbReference type="ARBA" id="ARBA00004123"/>
    </source>
</evidence>
<dbReference type="EMBL" id="JBICCN010000232">
    <property type="protein sequence ID" value="KAL3085103.1"/>
    <property type="molecule type" value="Genomic_DNA"/>
</dbReference>
<dbReference type="InterPro" id="IPR016024">
    <property type="entry name" value="ARM-type_fold"/>
</dbReference>
<dbReference type="AlphaFoldDB" id="A0ABD2J624"/>
<dbReference type="InterPro" id="IPR013598">
    <property type="entry name" value="Exportin-1/Importin-b-like"/>
</dbReference>
<dbReference type="Proteomes" id="UP001620645">
    <property type="component" value="Unassembled WGS sequence"/>
</dbReference>
<dbReference type="SUPFAM" id="SSF48371">
    <property type="entry name" value="ARM repeat"/>
    <property type="match status" value="1"/>
</dbReference>
<dbReference type="InterPro" id="IPR051345">
    <property type="entry name" value="Importin_beta-like_NTR"/>
</dbReference>
<name>A0ABD2J624_HETSC</name>
<dbReference type="Pfam" id="PF08389">
    <property type="entry name" value="Xpo1"/>
    <property type="match status" value="1"/>
</dbReference>
<evidence type="ECO:0000256" key="3">
    <source>
        <dbReference type="ARBA" id="ARBA00022448"/>
    </source>
</evidence>
<evidence type="ECO:0000313" key="7">
    <source>
        <dbReference type="Proteomes" id="UP001620645"/>
    </source>
</evidence>
<evidence type="ECO:0000256" key="4">
    <source>
        <dbReference type="ARBA" id="ARBA00023242"/>
    </source>
</evidence>
<dbReference type="Gene3D" id="1.25.10.10">
    <property type="entry name" value="Leucine-rich Repeat Variant"/>
    <property type="match status" value="1"/>
</dbReference>
<keyword evidence="3" id="KW-0813">Transport</keyword>
<gene>
    <name evidence="6" type="ORF">niasHS_010172</name>
</gene>
<dbReference type="GO" id="GO:0006606">
    <property type="term" value="P:protein import into nucleus"/>
    <property type="evidence" value="ECO:0007669"/>
    <property type="project" value="UniProtKB-ARBA"/>
</dbReference>
<keyword evidence="7" id="KW-1185">Reference proteome</keyword>
<comment type="similarity">
    <text evidence="2">Belongs to the importin beta family.</text>
</comment>
<evidence type="ECO:0000256" key="2">
    <source>
        <dbReference type="ARBA" id="ARBA00007991"/>
    </source>
</evidence>
<comment type="caution">
    <text evidence="6">The sequence shown here is derived from an EMBL/GenBank/DDBJ whole genome shotgun (WGS) entry which is preliminary data.</text>
</comment>
<accession>A0ABD2J624</accession>
<organism evidence="6 7">
    <name type="scientific">Heterodera schachtii</name>
    <name type="common">Sugarbeet cyst nematode worm</name>
    <name type="synonym">Tylenchus schachtii</name>
    <dbReference type="NCBI Taxonomy" id="97005"/>
    <lineage>
        <taxon>Eukaryota</taxon>
        <taxon>Metazoa</taxon>
        <taxon>Ecdysozoa</taxon>
        <taxon>Nematoda</taxon>
        <taxon>Chromadorea</taxon>
        <taxon>Rhabditida</taxon>
        <taxon>Tylenchina</taxon>
        <taxon>Tylenchomorpha</taxon>
        <taxon>Tylenchoidea</taxon>
        <taxon>Heteroderidae</taxon>
        <taxon>Heteroderinae</taxon>
        <taxon>Heterodera</taxon>
    </lineage>
</organism>
<comment type="subcellular location">
    <subcellularLocation>
        <location evidence="1">Nucleus</location>
    </subcellularLocation>
</comment>
<reference evidence="6 7" key="1">
    <citation type="submission" date="2024-10" db="EMBL/GenBank/DDBJ databases">
        <authorList>
            <person name="Kim D."/>
        </authorList>
    </citation>
    <scope>NUCLEOTIDE SEQUENCE [LARGE SCALE GENOMIC DNA]</scope>
    <source>
        <strain evidence="6">Taebaek</strain>
    </source>
</reference>